<evidence type="ECO:0000313" key="5">
    <source>
        <dbReference type="Proteomes" id="UP001497382"/>
    </source>
</evidence>
<feature type="compositionally biased region" description="Polar residues" evidence="2">
    <location>
        <begin position="8"/>
        <end position="24"/>
    </location>
</feature>
<dbReference type="PANTHER" id="PTHR22948">
    <property type="entry name" value="TUDOR DOMAIN CONTAINING PROTEIN"/>
    <property type="match status" value="1"/>
</dbReference>
<dbReference type="Gene3D" id="2.40.50.90">
    <property type="match status" value="1"/>
</dbReference>
<dbReference type="PROSITE" id="PS50084">
    <property type="entry name" value="KH_TYPE_1"/>
    <property type="match status" value="1"/>
</dbReference>
<evidence type="ECO:0000256" key="2">
    <source>
        <dbReference type="SAM" id="MobiDB-lite"/>
    </source>
</evidence>
<accession>A0AAV2AAU3</accession>
<feature type="compositionally biased region" description="Polar residues" evidence="2">
    <location>
        <begin position="178"/>
        <end position="200"/>
    </location>
</feature>
<feature type="compositionally biased region" description="Polar residues" evidence="2">
    <location>
        <begin position="256"/>
        <end position="268"/>
    </location>
</feature>
<organism evidence="4 5">
    <name type="scientific">Larinioides sclopetarius</name>
    <dbReference type="NCBI Taxonomy" id="280406"/>
    <lineage>
        <taxon>Eukaryota</taxon>
        <taxon>Metazoa</taxon>
        <taxon>Ecdysozoa</taxon>
        <taxon>Arthropoda</taxon>
        <taxon>Chelicerata</taxon>
        <taxon>Arachnida</taxon>
        <taxon>Araneae</taxon>
        <taxon>Araneomorphae</taxon>
        <taxon>Entelegynae</taxon>
        <taxon>Araneoidea</taxon>
        <taxon>Araneidae</taxon>
        <taxon>Larinioides</taxon>
    </lineage>
</organism>
<sequence>MVKLRQYSGGSEDQMPQCSTSCSAEASPDALKMNGNAWKNVLVNGNCSDMASVEEIQKVNGHGDKMLAKKVVTMNGNSSNAVLVNKMQAVNGHCEMSAKKVPTVNGISSIAELVNDIQLINGHSDKMSAKTVYRYTSTADFFNDVLAINRICDEVSAEEVPIKNVKDNDKNSEYFLNGPSTLPGNGSGSSVHTSDSLGNEDNSDENQLGFIEVVNKKKRNKNRNRNHRQKPNLNLPPGRSTESMRRDNGNDKNCGEKTSPSNLSQKPPTRNFAAVRSSGKSYSSVLANRQNGTSHPRNGGQNISSDTQNITKCTKSNTSITNCTLPVTNTSVDQLSTELTKSAVINETSAASCKQSNLSSKVEMTDVSAQTDICSQNETSPCQKECLTSHEEIIHESEKVSSPSDYVDVGEISDESSNAAYCDSVDELCEAAGYNVELNNDELCEADGYSVELINDELCEAAGYNVELNNDELCVCEAAGYNVELNNDEMYGADGYNVDLYNEFRGGFPVYLFPCGRFVSNDSGRGDSEITYDESMPYCCEFPREKTSQLIGRGGSFKYEIERKSGVIFWVYAHEYDKDLSIVCMIGTGAQIEKAKELIKERFRNATLRQWLGFNPINPPLSEKYLPILPEGTDSMGVVSCICDPSFFWVQQYGHPHWYSLEDLERRMSEHFNTVTDAPAIENPTIGSVIAVPGVRDGDNVKWIRGWVINIIPEEEKVVVRYLDHGGDHLVPISNIRPMRHDFFSMPFFAAQCCLYDILPTGGVWSDEARAEFTRLCNSSTCPPIVRVMYKTPECYFVEMIGYDSEINAQVNIAAHLITKGFGVRPCFPATEFPSELQH</sequence>
<dbReference type="InterPro" id="IPR004088">
    <property type="entry name" value="KH_dom_type_1"/>
</dbReference>
<feature type="region of interest" description="Disordered" evidence="2">
    <location>
        <begin position="169"/>
        <end position="308"/>
    </location>
</feature>
<dbReference type="SUPFAM" id="SSF54791">
    <property type="entry name" value="Eukaryotic type KH-domain (KH-domain type I)"/>
    <property type="match status" value="1"/>
</dbReference>
<dbReference type="GO" id="GO:0005737">
    <property type="term" value="C:cytoplasm"/>
    <property type="evidence" value="ECO:0007669"/>
    <property type="project" value="UniProtKB-ARBA"/>
</dbReference>
<dbReference type="InterPro" id="IPR035437">
    <property type="entry name" value="SNase_OB-fold_sf"/>
</dbReference>
<evidence type="ECO:0000313" key="4">
    <source>
        <dbReference type="EMBL" id="CAL1279753.1"/>
    </source>
</evidence>
<dbReference type="InterPro" id="IPR002999">
    <property type="entry name" value="Tudor"/>
</dbReference>
<dbReference type="GO" id="GO:0003723">
    <property type="term" value="F:RNA binding"/>
    <property type="evidence" value="ECO:0007669"/>
    <property type="project" value="UniProtKB-UniRule"/>
</dbReference>
<keyword evidence="5" id="KW-1185">Reference proteome</keyword>
<dbReference type="GO" id="GO:0010468">
    <property type="term" value="P:regulation of gene expression"/>
    <property type="evidence" value="ECO:0007669"/>
    <property type="project" value="UniProtKB-ARBA"/>
</dbReference>
<dbReference type="Proteomes" id="UP001497382">
    <property type="component" value="Unassembled WGS sequence"/>
</dbReference>
<dbReference type="PROSITE" id="PS50304">
    <property type="entry name" value="TUDOR"/>
    <property type="match status" value="1"/>
</dbReference>
<feature type="region of interest" description="Disordered" evidence="2">
    <location>
        <begin position="1"/>
        <end position="26"/>
    </location>
</feature>
<gene>
    <name evidence="4" type="ORF">LARSCL_LOCUS10574</name>
</gene>
<comment type="caution">
    <text evidence="4">The sequence shown here is derived from an EMBL/GenBank/DDBJ whole genome shotgun (WGS) entry which is preliminary data.</text>
</comment>
<dbReference type="Gene3D" id="2.30.30.140">
    <property type="match status" value="1"/>
</dbReference>
<evidence type="ECO:0000256" key="1">
    <source>
        <dbReference type="PROSITE-ProRule" id="PRU00117"/>
    </source>
</evidence>
<reference evidence="4 5" key="1">
    <citation type="submission" date="2024-04" db="EMBL/GenBank/DDBJ databases">
        <authorList>
            <person name="Rising A."/>
            <person name="Reimegard J."/>
            <person name="Sonavane S."/>
            <person name="Akerstrom W."/>
            <person name="Nylinder S."/>
            <person name="Hedman E."/>
            <person name="Kallberg Y."/>
        </authorList>
    </citation>
    <scope>NUCLEOTIDE SEQUENCE [LARGE SCALE GENOMIC DNA]</scope>
</reference>
<dbReference type="Gene3D" id="3.30.1370.10">
    <property type="entry name" value="K Homology domain, type 1"/>
    <property type="match status" value="1"/>
</dbReference>
<dbReference type="AlphaFoldDB" id="A0AAV2AAU3"/>
<protein>
    <recommendedName>
        <fullName evidence="3">Tudor domain-containing protein</fullName>
    </recommendedName>
</protein>
<dbReference type="Pfam" id="PF00567">
    <property type="entry name" value="TUDOR"/>
    <property type="match status" value="1"/>
</dbReference>
<dbReference type="SUPFAM" id="SSF63748">
    <property type="entry name" value="Tudor/PWWP/MBT"/>
    <property type="match status" value="1"/>
</dbReference>
<name>A0AAV2AAU3_9ARAC</name>
<dbReference type="InterPro" id="IPR050621">
    <property type="entry name" value="Tudor_domain_containing"/>
</dbReference>
<feature type="compositionally biased region" description="Polar residues" evidence="2">
    <location>
        <begin position="278"/>
        <end position="308"/>
    </location>
</feature>
<evidence type="ECO:0000259" key="3">
    <source>
        <dbReference type="PROSITE" id="PS50304"/>
    </source>
</evidence>
<feature type="compositionally biased region" description="Basic and acidic residues" evidence="2">
    <location>
        <begin position="242"/>
        <end position="255"/>
    </location>
</feature>
<feature type="domain" description="Tudor" evidence="3">
    <location>
        <begin position="683"/>
        <end position="746"/>
    </location>
</feature>
<dbReference type="EMBL" id="CAXIEN010000125">
    <property type="protein sequence ID" value="CAL1279753.1"/>
    <property type="molecule type" value="Genomic_DNA"/>
</dbReference>
<feature type="compositionally biased region" description="Basic residues" evidence="2">
    <location>
        <begin position="216"/>
        <end position="230"/>
    </location>
</feature>
<dbReference type="InterPro" id="IPR036612">
    <property type="entry name" value="KH_dom_type_1_sf"/>
</dbReference>
<keyword evidence="1" id="KW-0694">RNA-binding</keyword>
<proteinExistence type="predicted"/>
<dbReference type="Pfam" id="PF00013">
    <property type="entry name" value="KH_1"/>
    <property type="match status" value="1"/>
</dbReference>